<dbReference type="Pfam" id="PF00043">
    <property type="entry name" value="GST_C"/>
    <property type="match status" value="1"/>
</dbReference>
<accession>A0A1G6W6L5</accession>
<evidence type="ECO:0000259" key="1">
    <source>
        <dbReference type="PROSITE" id="PS50404"/>
    </source>
</evidence>
<dbReference type="PROSITE" id="PS50404">
    <property type="entry name" value="GST_NTER"/>
    <property type="match status" value="1"/>
</dbReference>
<dbReference type="Proteomes" id="UP000183685">
    <property type="component" value="Unassembled WGS sequence"/>
</dbReference>
<dbReference type="GO" id="GO:0016740">
    <property type="term" value="F:transferase activity"/>
    <property type="evidence" value="ECO:0007669"/>
    <property type="project" value="UniProtKB-KW"/>
</dbReference>
<evidence type="ECO:0000313" key="4">
    <source>
        <dbReference type="Proteomes" id="UP000183685"/>
    </source>
</evidence>
<dbReference type="SFLD" id="SFLDG00358">
    <property type="entry name" value="Main_(cytGST)"/>
    <property type="match status" value="1"/>
</dbReference>
<dbReference type="CDD" id="cd00299">
    <property type="entry name" value="GST_C_family"/>
    <property type="match status" value="1"/>
</dbReference>
<dbReference type="STRING" id="637679.GCA_001550055_02711"/>
<dbReference type="SFLD" id="SFLDS00019">
    <property type="entry name" value="Glutathione_Transferase_(cytos"/>
    <property type="match status" value="1"/>
</dbReference>
<evidence type="ECO:0000313" key="3">
    <source>
        <dbReference type="EMBL" id="SDD61438.1"/>
    </source>
</evidence>
<keyword evidence="3" id="KW-0808">Transferase</keyword>
<dbReference type="Gene3D" id="1.20.1050.10">
    <property type="match status" value="1"/>
</dbReference>
<dbReference type="Pfam" id="PF13417">
    <property type="entry name" value="GST_N_3"/>
    <property type="match status" value="1"/>
</dbReference>
<dbReference type="InterPro" id="IPR036249">
    <property type="entry name" value="Thioredoxin-like_sf"/>
</dbReference>
<organism evidence="3 4">
    <name type="scientific">Kordiimonas lacus</name>
    <dbReference type="NCBI Taxonomy" id="637679"/>
    <lineage>
        <taxon>Bacteria</taxon>
        <taxon>Pseudomonadati</taxon>
        <taxon>Pseudomonadota</taxon>
        <taxon>Alphaproteobacteria</taxon>
        <taxon>Kordiimonadales</taxon>
        <taxon>Kordiimonadaceae</taxon>
        <taxon>Kordiimonas</taxon>
    </lineage>
</organism>
<name>A0A1G6W6L5_9PROT</name>
<dbReference type="InterPro" id="IPR004045">
    <property type="entry name" value="Glutathione_S-Trfase_N"/>
</dbReference>
<proteinExistence type="predicted"/>
<dbReference type="InterPro" id="IPR040079">
    <property type="entry name" value="Glutathione_S-Trfase"/>
</dbReference>
<dbReference type="OrthoDB" id="9797500at2"/>
<dbReference type="InterPro" id="IPR004046">
    <property type="entry name" value="GST_C"/>
</dbReference>
<dbReference type="SUPFAM" id="SSF47616">
    <property type="entry name" value="GST C-terminal domain-like"/>
    <property type="match status" value="1"/>
</dbReference>
<dbReference type="InterPro" id="IPR036282">
    <property type="entry name" value="Glutathione-S-Trfase_C_sf"/>
</dbReference>
<sequence length="207" mass="22806">MSKPVLISIPVSNLGRSVQMLLEEKGVDYEFETASPHSDAVNAVHPLGKVPALRHGELTLCESEAMARYIDKVFDGPKFFPEDPTLCAKVDQWVSLHNTAFDTSMIRQYVLGYVLPKMAGKEPNREQIDASLPIVKKHLAVLESALEGGFLVGDSLTYADLANFPTLAYLPDFPESAEMLKEFPNVVAYIDAIGARESAKKTQPRRG</sequence>
<gene>
    <name evidence="3" type="ORF">SAMN04488071_0996</name>
</gene>
<reference evidence="3 4" key="1">
    <citation type="submission" date="2016-10" db="EMBL/GenBank/DDBJ databases">
        <authorList>
            <person name="de Groot N.N."/>
        </authorList>
    </citation>
    <scope>NUCLEOTIDE SEQUENCE [LARGE SCALE GENOMIC DNA]</scope>
    <source>
        <strain evidence="3 4">CGMCC 1.9109</strain>
    </source>
</reference>
<evidence type="ECO:0000259" key="2">
    <source>
        <dbReference type="PROSITE" id="PS50405"/>
    </source>
</evidence>
<dbReference type="Gene3D" id="3.40.30.10">
    <property type="entry name" value="Glutaredoxin"/>
    <property type="match status" value="1"/>
</dbReference>
<feature type="domain" description="GST C-terminal" evidence="2">
    <location>
        <begin position="83"/>
        <end position="207"/>
    </location>
</feature>
<dbReference type="AlphaFoldDB" id="A0A1G6W6L5"/>
<keyword evidence="4" id="KW-1185">Reference proteome</keyword>
<dbReference type="InterPro" id="IPR010987">
    <property type="entry name" value="Glutathione-S-Trfase_C-like"/>
</dbReference>
<dbReference type="CDD" id="cd00570">
    <property type="entry name" value="GST_N_family"/>
    <property type="match status" value="1"/>
</dbReference>
<dbReference type="EMBL" id="FNAK01000002">
    <property type="protein sequence ID" value="SDD61438.1"/>
    <property type="molecule type" value="Genomic_DNA"/>
</dbReference>
<feature type="domain" description="GST N-terminal" evidence="1">
    <location>
        <begin position="2"/>
        <end position="78"/>
    </location>
</feature>
<dbReference type="RefSeq" id="WP_068305936.1">
    <property type="nucleotide sequence ID" value="NZ_FNAK01000002.1"/>
</dbReference>
<dbReference type="PROSITE" id="PS50405">
    <property type="entry name" value="GST_CTER"/>
    <property type="match status" value="1"/>
</dbReference>
<dbReference type="SUPFAM" id="SSF52833">
    <property type="entry name" value="Thioredoxin-like"/>
    <property type="match status" value="1"/>
</dbReference>
<protein>
    <submittedName>
        <fullName evidence="3">Glutathione S-transferase</fullName>
    </submittedName>
</protein>
<dbReference type="PANTHER" id="PTHR44051:SF8">
    <property type="entry name" value="GLUTATHIONE S-TRANSFERASE GSTA"/>
    <property type="match status" value="1"/>
</dbReference>
<dbReference type="PANTHER" id="PTHR44051">
    <property type="entry name" value="GLUTATHIONE S-TRANSFERASE-RELATED"/>
    <property type="match status" value="1"/>
</dbReference>